<dbReference type="EMBL" id="GIKN01007278">
    <property type="protein sequence ID" value="NIE49551.1"/>
    <property type="molecule type" value="Transcribed_RNA"/>
</dbReference>
<name>A0A6G5AEX2_RHIMP</name>
<reference evidence="2" key="1">
    <citation type="submission" date="2020-03" db="EMBL/GenBank/DDBJ databases">
        <title>A transcriptome and proteome of the tick Rhipicephalus microplus shaped by the genetic composition of its hosts and developmental stage.</title>
        <authorList>
            <person name="Garcia G.R."/>
            <person name="Ribeiro J.M.C."/>
            <person name="Maruyama S.R."/>
            <person name="Gardinasse L.G."/>
            <person name="Nelson K."/>
            <person name="Ferreira B.R."/>
            <person name="Andrade T.G."/>
            <person name="Santos I.K.F.M."/>
        </authorList>
    </citation>
    <scope>NUCLEOTIDE SEQUENCE</scope>
    <source>
        <strain evidence="2">NSGR</strain>
        <tissue evidence="2">Salivary glands</tissue>
    </source>
</reference>
<organism evidence="2">
    <name type="scientific">Rhipicephalus microplus</name>
    <name type="common">Cattle tick</name>
    <name type="synonym">Boophilus microplus</name>
    <dbReference type="NCBI Taxonomy" id="6941"/>
    <lineage>
        <taxon>Eukaryota</taxon>
        <taxon>Metazoa</taxon>
        <taxon>Ecdysozoa</taxon>
        <taxon>Arthropoda</taxon>
        <taxon>Chelicerata</taxon>
        <taxon>Arachnida</taxon>
        <taxon>Acari</taxon>
        <taxon>Parasitiformes</taxon>
        <taxon>Ixodida</taxon>
        <taxon>Ixodoidea</taxon>
        <taxon>Ixodidae</taxon>
        <taxon>Rhipicephalinae</taxon>
        <taxon>Rhipicephalus</taxon>
        <taxon>Boophilus</taxon>
    </lineage>
</organism>
<proteinExistence type="predicted"/>
<feature type="region of interest" description="Disordered" evidence="1">
    <location>
        <begin position="1"/>
        <end position="22"/>
    </location>
</feature>
<accession>A0A6G5AEX2</accession>
<evidence type="ECO:0000256" key="1">
    <source>
        <dbReference type="SAM" id="MobiDB-lite"/>
    </source>
</evidence>
<evidence type="ECO:0000313" key="2">
    <source>
        <dbReference type="EMBL" id="NIE49551.1"/>
    </source>
</evidence>
<sequence length="104" mass="12024">MGPNYTSLGERPTADQPPTSWLSLRNRRSTDYLTYLQTSVVVWPNTLLANQQKCVKRVTLSCRFAWLVLTWHCYLRLAKSLNCHNTLRSTVEKHGTLSMWVRGV</sequence>
<dbReference type="AlphaFoldDB" id="A0A6G5AEX2"/>
<protein>
    <submittedName>
        <fullName evidence="2">Uncharacterized protein</fullName>
    </submittedName>
</protein>